<dbReference type="InterPro" id="IPR037690">
    <property type="entry name" value="FAM204A"/>
</dbReference>
<organism evidence="2 3">
    <name type="scientific">Pomacea canaliculata</name>
    <name type="common">Golden apple snail</name>
    <dbReference type="NCBI Taxonomy" id="400727"/>
    <lineage>
        <taxon>Eukaryota</taxon>
        <taxon>Metazoa</taxon>
        <taxon>Spiralia</taxon>
        <taxon>Lophotrochozoa</taxon>
        <taxon>Mollusca</taxon>
        <taxon>Gastropoda</taxon>
        <taxon>Caenogastropoda</taxon>
        <taxon>Architaenioglossa</taxon>
        <taxon>Ampullarioidea</taxon>
        <taxon>Ampullariidae</taxon>
        <taxon>Pomacea</taxon>
    </lineage>
</organism>
<protein>
    <submittedName>
        <fullName evidence="2">Uncharacterized protein</fullName>
    </submittedName>
</protein>
<reference evidence="2 3" key="1">
    <citation type="submission" date="2018-04" db="EMBL/GenBank/DDBJ databases">
        <title>The genome of golden apple snail Pomacea canaliculata provides insight into stress tolerance and invasive adaptation.</title>
        <authorList>
            <person name="Liu C."/>
            <person name="Liu B."/>
            <person name="Ren Y."/>
            <person name="Zhang Y."/>
            <person name="Wang H."/>
            <person name="Li S."/>
            <person name="Jiang F."/>
            <person name="Yin L."/>
            <person name="Zhang G."/>
            <person name="Qian W."/>
            <person name="Fan W."/>
        </authorList>
    </citation>
    <scope>NUCLEOTIDE SEQUENCE [LARGE SCALE GENOMIC DNA]</scope>
    <source>
        <strain evidence="2">SZHN2017</strain>
        <tissue evidence="2">Muscle</tissue>
    </source>
</reference>
<dbReference type="Proteomes" id="UP000245119">
    <property type="component" value="Linkage Group LG5"/>
</dbReference>
<feature type="region of interest" description="Disordered" evidence="1">
    <location>
        <begin position="62"/>
        <end position="124"/>
    </location>
</feature>
<accession>A0A2T7PBC3</accession>
<dbReference type="PANTHER" id="PTHR14386:SF2">
    <property type="entry name" value="PROTEIN FAM204A"/>
    <property type="match status" value="1"/>
</dbReference>
<evidence type="ECO:0000313" key="3">
    <source>
        <dbReference type="Proteomes" id="UP000245119"/>
    </source>
</evidence>
<evidence type="ECO:0000313" key="2">
    <source>
        <dbReference type="EMBL" id="PVD30708.1"/>
    </source>
</evidence>
<feature type="compositionally biased region" description="Basic and acidic residues" evidence="1">
    <location>
        <begin position="1"/>
        <end position="11"/>
    </location>
</feature>
<comment type="caution">
    <text evidence="2">The sequence shown here is derived from an EMBL/GenBank/DDBJ whole genome shotgun (WGS) entry which is preliminary data.</text>
</comment>
<dbReference type="OrthoDB" id="2418792at2759"/>
<feature type="compositionally biased region" description="Basic and acidic residues" evidence="1">
    <location>
        <begin position="112"/>
        <end position="124"/>
    </location>
</feature>
<name>A0A2T7PBC3_POMCA</name>
<keyword evidence="3" id="KW-1185">Reference proteome</keyword>
<evidence type="ECO:0000256" key="1">
    <source>
        <dbReference type="SAM" id="MobiDB-lite"/>
    </source>
</evidence>
<dbReference type="PANTHER" id="PTHR14386">
    <property type="entry name" value="PROTEIN FAM204A"/>
    <property type="match status" value="1"/>
</dbReference>
<dbReference type="AlphaFoldDB" id="A0A2T7PBC3"/>
<gene>
    <name evidence="2" type="ORF">C0Q70_09983</name>
</gene>
<sequence length="189" mass="21180">MNLPSKEEKPAVNESSVTKPKNVSSHIWEKFKSLEKRTNEVTKRSTEKRIKHLQKTALENVARAMTDSDDSKIVNLPQDSREETSSYTAKSDLSELGVSKKRRLSSSDEEAECRQKDCQSNHEDKQWEQVRGLLGVNSHLGGTSHGHLGPKTVLEVKIEDAIAAGDIQQAVELSDYMSAREVCFLSKLK</sequence>
<proteinExistence type="predicted"/>
<feature type="compositionally biased region" description="Polar residues" evidence="1">
    <location>
        <begin position="13"/>
        <end position="25"/>
    </location>
</feature>
<dbReference type="EMBL" id="PZQS01000005">
    <property type="protein sequence ID" value="PVD30708.1"/>
    <property type="molecule type" value="Genomic_DNA"/>
</dbReference>
<feature type="region of interest" description="Disordered" evidence="1">
    <location>
        <begin position="1"/>
        <end position="26"/>
    </location>
</feature>
<dbReference type="STRING" id="400727.A0A2T7PBC3"/>